<evidence type="ECO:0000256" key="2">
    <source>
        <dbReference type="SAM" id="Phobius"/>
    </source>
</evidence>
<comment type="caution">
    <text evidence="3">The sequence shown here is derived from an EMBL/GenBank/DDBJ whole genome shotgun (WGS) entry which is preliminary data.</text>
</comment>
<dbReference type="Proteomes" id="UP000033658">
    <property type="component" value="Unassembled WGS sequence"/>
</dbReference>
<protein>
    <recommendedName>
        <fullName evidence="5">Lipoprotein</fullName>
    </recommendedName>
</protein>
<reference evidence="3 4" key="1">
    <citation type="submission" date="2015-02" db="EMBL/GenBank/DDBJ databases">
        <title>Evolution of amylase-binding proteins of oral streptococcal species.</title>
        <authorList>
            <person name="Haase E.M."/>
        </authorList>
    </citation>
    <scope>NUCLEOTIDE SEQUENCE [LARGE SCALE GENOMIC DNA]</scope>
    <source>
        <strain evidence="3 4">G9B</strain>
    </source>
</reference>
<organism evidence="3 4">
    <name type="scientific">Streptococcus gordonii</name>
    <dbReference type="NCBI Taxonomy" id="1302"/>
    <lineage>
        <taxon>Bacteria</taxon>
        <taxon>Bacillati</taxon>
        <taxon>Bacillota</taxon>
        <taxon>Bacilli</taxon>
        <taxon>Lactobacillales</taxon>
        <taxon>Streptococcaceae</taxon>
        <taxon>Streptococcus</taxon>
    </lineage>
</organism>
<feature type="transmembrane region" description="Helical" evidence="2">
    <location>
        <begin position="7"/>
        <end position="28"/>
    </location>
</feature>
<evidence type="ECO:0000313" key="4">
    <source>
        <dbReference type="Proteomes" id="UP000033658"/>
    </source>
</evidence>
<sequence length="174" mass="19438">MKKKGNVISLIVGLVLGSSFLVRTFLIYQAREAKRQEVAKIKDVQKTIQSLDEERSEEVKKQLSKTLSSALASKSAYEKYTQIDNQYALGVRAGAYYLVTLSTKEERLLEGVDQAFSTTYKDEDSGENGVALLGHKDGAWHILDEKGETIITLEQTDISPESKMIIKNNTVSFQ</sequence>
<name>A0AAW3H8X7_STRGN</name>
<evidence type="ECO:0000256" key="1">
    <source>
        <dbReference type="SAM" id="Coils"/>
    </source>
</evidence>
<keyword evidence="2" id="KW-0812">Transmembrane</keyword>
<keyword evidence="2" id="KW-1133">Transmembrane helix</keyword>
<dbReference type="RefSeq" id="WP_045504842.1">
    <property type="nucleotide sequence ID" value="NZ_JAKUXQ010000004.1"/>
</dbReference>
<keyword evidence="2" id="KW-0472">Membrane</keyword>
<feature type="coiled-coil region" evidence="1">
    <location>
        <begin position="34"/>
        <end position="61"/>
    </location>
</feature>
<keyword evidence="1" id="KW-0175">Coiled coil</keyword>
<evidence type="ECO:0008006" key="5">
    <source>
        <dbReference type="Google" id="ProtNLM"/>
    </source>
</evidence>
<dbReference type="EMBL" id="JYGL01000001">
    <property type="protein sequence ID" value="KJQ59296.1"/>
    <property type="molecule type" value="Genomic_DNA"/>
</dbReference>
<gene>
    <name evidence="3" type="ORF">TZ86_01149</name>
</gene>
<proteinExistence type="predicted"/>
<evidence type="ECO:0000313" key="3">
    <source>
        <dbReference type="EMBL" id="KJQ59296.1"/>
    </source>
</evidence>
<accession>A0AAW3H8X7</accession>
<dbReference type="AlphaFoldDB" id="A0AAW3H8X7"/>